<evidence type="ECO:0000259" key="4">
    <source>
        <dbReference type="PROSITE" id="PS50887"/>
    </source>
</evidence>
<feature type="domain" description="GGDEF" evidence="4">
    <location>
        <begin position="144"/>
        <end position="274"/>
    </location>
</feature>
<evidence type="ECO:0000256" key="2">
    <source>
        <dbReference type="ARBA" id="ARBA00034247"/>
    </source>
</evidence>
<reference evidence="5 6" key="1">
    <citation type="submission" date="2021-05" db="EMBL/GenBank/DDBJ databases">
        <title>The draft genome of Geobacter chapellei DSM 13688.</title>
        <authorList>
            <person name="Xu Z."/>
            <person name="Masuda Y."/>
            <person name="Itoh H."/>
            <person name="Senoo K."/>
        </authorList>
    </citation>
    <scope>NUCLEOTIDE SEQUENCE [LARGE SCALE GENOMIC DNA]</scope>
    <source>
        <strain evidence="5 6">DSM 13688</strain>
    </source>
</reference>
<protein>
    <recommendedName>
        <fullName evidence="1">diguanylate cyclase</fullName>
        <ecNumber evidence="1">2.7.7.65</ecNumber>
    </recommendedName>
</protein>
<dbReference type="InterPro" id="IPR043128">
    <property type="entry name" value="Rev_trsase/Diguanyl_cyclase"/>
</dbReference>
<comment type="caution">
    <text evidence="5">The sequence shown here is derived from an EMBL/GenBank/DDBJ whole genome shotgun (WGS) entry which is preliminary data.</text>
</comment>
<keyword evidence="3" id="KW-0472">Membrane</keyword>
<proteinExistence type="predicted"/>
<comment type="catalytic activity">
    <reaction evidence="2">
        <text>2 GTP = 3',3'-c-di-GMP + 2 diphosphate</text>
        <dbReference type="Rhea" id="RHEA:24898"/>
        <dbReference type="ChEBI" id="CHEBI:33019"/>
        <dbReference type="ChEBI" id="CHEBI:37565"/>
        <dbReference type="ChEBI" id="CHEBI:58805"/>
        <dbReference type="EC" id="2.7.7.65"/>
    </reaction>
</comment>
<keyword evidence="3" id="KW-1133">Transmembrane helix</keyword>
<dbReference type="PROSITE" id="PS50887">
    <property type="entry name" value="GGDEF"/>
    <property type="match status" value="1"/>
</dbReference>
<evidence type="ECO:0000313" key="5">
    <source>
        <dbReference type="EMBL" id="MBT1070354.1"/>
    </source>
</evidence>
<feature type="transmembrane region" description="Helical" evidence="3">
    <location>
        <begin position="6"/>
        <end position="25"/>
    </location>
</feature>
<dbReference type="SUPFAM" id="SSF55073">
    <property type="entry name" value="Nucleotide cyclase"/>
    <property type="match status" value="1"/>
</dbReference>
<dbReference type="RefSeq" id="WP_214296059.1">
    <property type="nucleotide sequence ID" value="NZ_JAHDYS010000001.1"/>
</dbReference>
<dbReference type="InterPro" id="IPR050469">
    <property type="entry name" value="Diguanylate_Cyclase"/>
</dbReference>
<dbReference type="EMBL" id="JAHDYS010000001">
    <property type="protein sequence ID" value="MBT1070354.1"/>
    <property type="molecule type" value="Genomic_DNA"/>
</dbReference>
<dbReference type="PANTHER" id="PTHR45138">
    <property type="entry name" value="REGULATORY COMPONENTS OF SENSORY TRANSDUCTION SYSTEM"/>
    <property type="match status" value="1"/>
</dbReference>
<dbReference type="Pfam" id="PF00990">
    <property type="entry name" value="GGDEF"/>
    <property type="match status" value="1"/>
</dbReference>
<evidence type="ECO:0000256" key="3">
    <source>
        <dbReference type="SAM" id="Phobius"/>
    </source>
</evidence>
<dbReference type="Gene3D" id="3.30.70.270">
    <property type="match status" value="1"/>
</dbReference>
<dbReference type="SMART" id="SM00267">
    <property type="entry name" value="GGDEF"/>
    <property type="match status" value="1"/>
</dbReference>
<name>A0ABS5U3V4_9BACT</name>
<dbReference type="CDD" id="cd01949">
    <property type="entry name" value="GGDEF"/>
    <property type="match status" value="1"/>
</dbReference>
<dbReference type="InterPro" id="IPR000160">
    <property type="entry name" value="GGDEF_dom"/>
</dbReference>
<feature type="transmembrane region" description="Helical" evidence="3">
    <location>
        <begin position="84"/>
        <end position="103"/>
    </location>
</feature>
<feature type="transmembrane region" description="Helical" evidence="3">
    <location>
        <begin position="32"/>
        <end position="64"/>
    </location>
</feature>
<dbReference type="InterPro" id="IPR029787">
    <property type="entry name" value="Nucleotide_cyclase"/>
</dbReference>
<dbReference type="EC" id="2.7.7.65" evidence="1"/>
<accession>A0ABS5U3V4</accession>
<organism evidence="5 6">
    <name type="scientific">Pelotalea chapellei</name>
    <dbReference type="NCBI Taxonomy" id="44671"/>
    <lineage>
        <taxon>Bacteria</taxon>
        <taxon>Pseudomonadati</taxon>
        <taxon>Thermodesulfobacteriota</taxon>
        <taxon>Desulfuromonadia</taxon>
        <taxon>Geobacterales</taxon>
        <taxon>Geobacteraceae</taxon>
        <taxon>Pelotalea</taxon>
    </lineage>
</organism>
<evidence type="ECO:0000256" key="1">
    <source>
        <dbReference type="ARBA" id="ARBA00012528"/>
    </source>
</evidence>
<evidence type="ECO:0000313" key="6">
    <source>
        <dbReference type="Proteomes" id="UP000784128"/>
    </source>
</evidence>
<dbReference type="Proteomes" id="UP000784128">
    <property type="component" value="Unassembled WGS sequence"/>
</dbReference>
<keyword evidence="3" id="KW-0812">Transmembrane</keyword>
<sequence length="274" mass="30709">MIKRHIIFAASFVTTIIIGYSDYLSGVHVSMMLLYAVPVLLSAWYCGKVEGIFVAVGATVSWFLVNANNNPSGESEAVMSWNAFTRFGIFVLIAYTVSLQAQLRRALERERLRSETDRLTGLLNKGAFRDRVEEEMDRARRYKHSLSLAFIDLDNFKRVNDTQGHARGDRLLQQVSETILHAIRRTDIAGRIGGDEFAVCFAETGEEEARKAINHLLKTLQIMTSQSGWQVTASIGVVTCRELCDTYDALLGKADKQMYLAKEKGKNTAEFVAI</sequence>
<dbReference type="PANTHER" id="PTHR45138:SF9">
    <property type="entry name" value="DIGUANYLATE CYCLASE DGCM-RELATED"/>
    <property type="match status" value="1"/>
</dbReference>
<keyword evidence="6" id="KW-1185">Reference proteome</keyword>
<dbReference type="NCBIfam" id="TIGR00254">
    <property type="entry name" value="GGDEF"/>
    <property type="match status" value="1"/>
</dbReference>
<gene>
    <name evidence="5" type="ORF">KJB30_01010</name>
</gene>